<evidence type="ECO:0000256" key="1">
    <source>
        <dbReference type="SAM" id="SignalP"/>
    </source>
</evidence>
<name>A0ABQ5UN17_9HYPH</name>
<organism evidence="2 3">
    <name type="scientific">Maritalea porphyrae</name>
    <dbReference type="NCBI Taxonomy" id="880732"/>
    <lineage>
        <taxon>Bacteria</taxon>
        <taxon>Pseudomonadati</taxon>
        <taxon>Pseudomonadota</taxon>
        <taxon>Alphaproteobacteria</taxon>
        <taxon>Hyphomicrobiales</taxon>
        <taxon>Devosiaceae</taxon>
        <taxon>Maritalea</taxon>
    </lineage>
</organism>
<reference evidence="2" key="1">
    <citation type="journal article" date="2014" name="Int. J. Syst. Evol. Microbiol.">
        <title>Complete genome of a new Firmicutes species belonging to the dominant human colonic microbiota ('Ruminococcus bicirculans') reveals two chromosomes and a selective capacity to utilize plant glucans.</title>
        <authorList>
            <consortium name="NISC Comparative Sequencing Program"/>
            <person name="Wegmann U."/>
            <person name="Louis P."/>
            <person name="Goesmann A."/>
            <person name="Henrissat B."/>
            <person name="Duncan S.H."/>
            <person name="Flint H.J."/>
        </authorList>
    </citation>
    <scope>NUCLEOTIDE SEQUENCE</scope>
    <source>
        <strain evidence="2">NBRC 107169</strain>
    </source>
</reference>
<dbReference type="EMBL" id="BSNI01000002">
    <property type="protein sequence ID" value="GLQ16683.1"/>
    <property type="molecule type" value="Genomic_DNA"/>
</dbReference>
<evidence type="ECO:0000313" key="3">
    <source>
        <dbReference type="Proteomes" id="UP001161405"/>
    </source>
</evidence>
<dbReference type="InterPro" id="IPR032609">
    <property type="entry name" value="DUF4893"/>
</dbReference>
<reference evidence="2" key="2">
    <citation type="submission" date="2023-01" db="EMBL/GenBank/DDBJ databases">
        <title>Draft genome sequence of Maritalea porphyrae strain NBRC 107169.</title>
        <authorList>
            <person name="Sun Q."/>
            <person name="Mori K."/>
        </authorList>
    </citation>
    <scope>NUCLEOTIDE SEQUENCE</scope>
    <source>
        <strain evidence="2">NBRC 107169</strain>
    </source>
</reference>
<evidence type="ECO:0008006" key="4">
    <source>
        <dbReference type="Google" id="ProtNLM"/>
    </source>
</evidence>
<proteinExistence type="predicted"/>
<feature type="chain" id="PRO_5046576416" description="DUF4893 domain-containing protein" evidence="1">
    <location>
        <begin position="22"/>
        <end position="195"/>
    </location>
</feature>
<protein>
    <recommendedName>
        <fullName evidence="4">DUF4893 domain-containing protein</fullName>
    </recommendedName>
</protein>
<evidence type="ECO:0000313" key="2">
    <source>
        <dbReference type="EMBL" id="GLQ16683.1"/>
    </source>
</evidence>
<keyword evidence="1" id="KW-0732">Signal</keyword>
<gene>
    <name evidence="2" type="ORF">GCM10007879_09320</name>
</gene>
<feature type="signal peptide" evidence="1">
    <location>
        <begin position="1"/>
        <end position="21"/>
    </location>
</feature>
<accession>A0ABQ5UN17</accession>
<keyword evidence="3" id="KW-1185">Reference proteome</keyword>
<comment type="caution">
    <text evidence="2">The sequence shown here is derived from an EMBL/GenBank/DDBJ whole genome shotgun (WGS) entry which is preliminary data.</text>
</comment>
<dbReference type="RefSeq" id="WP_284362377.1">
    <property type="nucleotide sequence ID" value="NZ_BSNI01000002.1"/>
</dbReference>
<dbReference type="Proteomes" id="UP001161405">
    <property type="component" value="Unassembled WGS sequence"/>
</dbReference>
<dbReference type="Pfam" id="PF16233">
    <property type="entry name" value="DUF4893"/>
    <property type="match status" value="1"/>
</dbReference>
<sequence>MIKAKLVLSTLFALVCSSAYAGSCVPDGLNLSAKDFSRLATIDQSRIKGMAEAMLGEDPAERDTVSKLYHQGIGAPKVVPAGDYRCRTIKLGGISALVSYRYFDCRITKVGSHLKLEKLTGSQRFTGHLTMQESGVAFKGAGHYGYEEPRNYGDDESRNKVGCLFESLGQPGSLLLELPSPQFESTHDVIELVLR</sequence>